<proteinExistence type="predicted"/>
<protein>
    <submittedName>
        <fullName evidence="2">Uncharacterized protein</fullName>
    </submittedName>
</protein>
<sequence>GASPLRRRGRAAVRGQRQGRQLRRRRQTRRDL</sequence>
<dbReference type="AlphaFoldDB" id="A0A6J4MHY7"/>
<organism evidence="2">
    <name type="scientific">uncultured Gemmatimonadaceae bacterium</name>
    <dbReference type="NCBI Taxonomy" id="246130"/>
    <lineage>
        <taxon>Bacteria</taxon>
        <taxon>Pseudomonadati</taxon>
        <taxon>Gemmatimonadota</taxon>
        <taxon>Gemmatimonadia</taxon>
        <taxon>Gemmatimonadales</taxon>
        <taxon>Gemmatimonadaceae</taxon>
        <taxon>environmental samples</taxon>
    </lineage>
</organism>
<name>A0A6J4MHY7_9BACT</name>
<feature type="compositionally biased region" description="Basic residues" evidence="1">
    <location>
        <begin position="20"/>
        <end position="32"/>
    </location>
</feature>
<evidence type="ECO:0000313" key="2">
    <source>
        <dbReference type="EMBL" id="CAA9358791.1"/>
    </source>
</evidence>
<accession>A0A6J4MHY7</accession>
<gene>
    <name evidence="2" type="ORF">AVDCRST_MAG11-3979</name>
</gene>
<feature type="region of interest" description="Disordered" evidence="1">
    <location>
        <begin position="1"/>
        <end position="32"/>
    </location>
</feature>
<evidence type="ECO:0000256" key="1">
    <source>
        <dbReference type="SAM" id="MobiDB-lite"/>
    </source>
</evidence>
<reference evidence="2" key="1">
    <citation type="submission" date="2020-02" db="EMBL/GenBank/DDBJ databases">
        <authorList>
            <person name="Meier V. D."/>
        </authorList>
    </citation>
    <scope>NUCLEOTIDE SEQUENCE</scope>
    <source>
        <strain evidence="2">AVDCRST_MAG11</strain>
    </source>
</reference>
<feature type="compositionally biased region" description="Basic residues" evidence="1">
    <location>
        <begin position="1"/>
        <end position="11"/>
    </location>
</feature>
<feature type="non-terminal residue" evidence="2">
    <location>
        <position position="1"/>
    </location>
</feature>
<dbReference type="EMBL" id="CADCTU010000849">
    <property type="protein sequence ID" value="CAA9358791.1"/>
    <property type="molecule type" value="Genomic_DNA"/>
</dbReference>
<feature type="non-terminal residue" evidence="2">
    <location>
        <position position="32"/>
    </location>
</feature>